<reference evidence="2" key="1">
    <citation type="submission" date="2020-06" db="EMBL/GenBank/DDBJ databases">
        <authorList>
            <person name="Li T."/>
            <person name="Hu X."/>
            <person name="Zhang T."/>
            <person name="Song X."/>
            <person name="Zhang H."/>
            <person name="Dai N."/>
            <person name="Sheng W."/>
            <person name="Hou X."/>
            <person name="Wei L."/>
        </authorList>
    </citation>
    <scope>NUCLEOTIDE SEQUENCE</scope>
    <source>
        <strain evidence="2">G02</strain>
        <tissue evidence="2">Leaf</tissue>
    </source>
</reference>
<name>A0AAW2QHR2_SESRA</name>
<dbReference type="AlphaFoldDB" id="A0AAW2QHR2"/>
<protein>
    <recommendedName>
        <fullName evidence="1">MULE transposase domain-containing protein</fullName>
    </recommendedName>
</protein>
<dbReference type="EMBL" id="JACGWJ010000015">
    <property type="protein sequence ID" value="KAL0366773.1"/>
    <property type="molecule type" value="Genomic_DNA"/>
</dbReference>
<reference evidence="2" key="2">
    <citation type="journal article" date="2024" name="Plant">
        <title>Genomic evolution and insights into agronomic trait innovations of Sesamum species.</title>
        <authorList>
            <person name="Miao H."/>
            <person name="Wang L."/>
            <person name="Qu L."/>
            <person name="Liu H."/>
            <person name="Sun Y."/>
            <person name="Le M."/>
            <person name="Wang Q."/>
            <person name="Wei S."/>
            <person name="Zheng Y."/>
            <person name="Lin W."/>
            <person name="Duan Y."/>
            <person name="Cao H."/>
            <person name="Xiong S."/>
            <person name="Wang X."/>
            <person name="Wei L."/>
            <person name="Li C."/>
            <person name="Ma Q."/>
            <person name="Ju M."/>
            <person name="Zhao R."/>
            <person name="Li G."/>
            <person name="Mu C."/>
            <person name="Tian Q."/>
            <person name="Mei H."/>
            <person name="Zhang T."/>
            <person name="Gao T."/>
            <person name="Zhang H."/>
        </authorList>
    </citation>
    <scope>NUCLEOTIDE SEQUENCE</scope>
    <source>
        <strain evidence="2">G02</strain>
    </source>
</reference>
<dbReference type="PANTHER" id="PTHR31973">
    <property type="entry name" value="POLYPROTEIN, PUTATIVE-RELATED"/>
    <property type="match status" value="1"/>
</dbReference>
<dbReference type="PANTHER" id="PTHR31973:SF191">
    <property type="entry name" value="OS05G0489400 PROTEIN"/>
    <property type="match status" value="1"/>
</dbReference>
<proteinExistence type="predicted"/>
<dbReference type="Pfam" id="PF10551">
    <property type="entry name" value="MULE"/>
    <property type="match status" value="1"/>
</dbReference>
<dbReference type="InterPro" id="IPR018289">
    <property type="entry name" value="MULE_transposase_dom"/>
</dbReference>
<accession>A0AAW2QHR2</accession>
<sequence length="174" mass="20307">MNELRCHVSRDQAYRAKRAALKKLEGSLEHQFTKLWDYAEEVRRTNPGSTMILGINDENGQNRFEKFYVCLNALKQGFLGGCRPIYMCGWLSFEGTHKGILLTAVGVDPNNNLYPIAYAVVQKESTDTWEWFLTVLKQDVCIHRDNEYTFMSDKQKDSYKLFRQFFLMLHTGFV</sequence>
<feature type="domain" description="MULE transposase" evidence="1">
    <location>
        <begin position="96"/>
        <end position="160"/>
    </location>
</feature>
<evidence type="ECO:0000313" key="2">
    <source>
        <dbReference type="EMBL" id="KAL0366773.1"/>
    </source>
</evidence>
<gene>
    <name evidence="2" type="ORF">Sradi_3567400</name>
</gene>
<evidence type="ECO:0000259" key="1">
    <source>
        <dbReference type="Pfam" id="PF10551"/>
    </source>
</evidence>
<comment type="caution">
    <text evidence="2">The sequence shown here is derived from an EMBL/GenBank/DDBJ whole genome shotgun (WGS) entry which is preliminary data.</text>
</comment>
<organism evidence="2">
    <name type="scientific">Sesamum radiatum</name>
    <name type="common">Black benniseed</name>
    <dbReference type="NCBI Taxonomy" id="300843"/>
    <lineage>
        <taxon>Eukaryota</taxon>
        <taxon>Viridiplantae</taxon>
        <taxon>Streptophyta</taxon>
        <taxon>Embryophyta</taxon>
        <taxon>Tracheophyta</taxon>
        <taxon>Spermatophyta</taxon>
        <taxon>Magnoliopsida</taxon>
        <taxon>eudicotyledons</taxon>
        <taxon>Gunneridae</taxon>
        <taxon>Pentapetalae</taxon>
        <taxon>asterids</taxon>
        <taxon>lamiids</taxon>
        <taxon>Lamiales</taxon>
        <taxon>Pedaliaceae</taxon>
        <taxon>Sesamum</taxon>
    </lineage>
</organism>